<dbReference type="GO" id="GO:0005886">
    <property type="term" value="C:plasma membrane"/>
    <property type="evidence" value="ECO:0007669"/>
    <property type="project" value="TreeGrafter"/>
</dbReference>
<keyword evidence="4" id="KW-1185">Reference proteome</keyword>
<dbReference type="PANTHER" id="PTHR30531">
    <property type="entry name" value="FLAGELLAR BIOSYNTHETIC PROTEIN FLHB"/>
    <property type="match status" value="1"/>
</dbReference>
<protein>
    <submittedName>
        <fullName evidence="3">Flagellar type III secretion system protein FlhB</fullName>
    </submittedName>
</protein>
<dbReference type="InterPro" id="IPR006135">
    <property type="entry name" value="T3SS_substrate_exporter"/>
</dbReference>
<feature type="transmembrane region" description="Helical" evidence="2">
    <location>
        <begin position="96"/>
        <end position="116"/>
    </location>
</feature>
<dbReference type="Gene3D" id="3.40.1690.10">
    <property type="entry name" value="secretion proteins EscU"/>
    <property type="match status" value="1"/>
</dbReference>
<feature type="transmembrane region" description="Helical" evidence="2">
    <location>
        <begin position="193"/>
        <end position="216"/>
    </location>
</feature>
<dbReference type="RefSeq" id="WP_154378699.1">
    <property type="nucleotide sequence ID" value="NZ_WKJJ01000016.1"/>
</dbReference>
<keyword evidence="2" id="KW-0812">Transmembrane</keyword>
<keyword evidence="3" id="KW-0282">Flagellum</keyword>
<dbReference type="Proteomes" id="UP000446768">
    <property type="component" value="Unassembled WGS sequence"/>
</dbReference>
<comment type="caution">
    <text evidence="3">The sequence shown here is derived from an EMBL/GenBank/DDBJ whole genome shotgun (WGS) entry which is preliminary data.</text>
</comment>
<evidence type="ECO:0000313" key="3">
    <source>
        <dbReference type="EMBL" id="MRV74794.1"/>
    </source>
</evidence>
<dbReference type="InterPro" id="IPR029025">
    <property type="entry name" value="T3SS_substrate_exporter_C"/>
</dbReference>
<evidence type="ECO:0000256" key="2">
    <source>
        <dbReference type="SAM" id="Phobius"/>
    </source>
</evidence>
<dbReference type="Pfam" id="PF01312">
    <property type="entry name" value="Bac_export_2"/>
    <property type="match status" value="1"/>
</dbReference>
<feature type="transmembrane region" description="Helical" evidence="2">
    <location>
        <begin position="142"/>
        <end position="163"/>
    </location>
</feature>
<dbReference type="PANTHER" id="PTHR30531:SF12">
    <property type="entry name" value="FLAGELLAR BIOSYNTHETIC PROTEIN FLHB"/>
    <property type="match status" value="1"/>
</dbReference>
<comment type="similarity">
    <text evidence="1">Belongs to the type III secretion exporter family.</text>
</comment>
<organism evidence="3 4">
    <name type="scientific">Pseudoduganella rivuli</name>
    <dbReference type="NCBI Taxonomy" id="2666085"/>
    <lineage>
        <taxon>Bacteria</taxon>
        <taxon>Pseudomonadati</taxon>
        <taxon>Pseudomonadota</taxon>
        <taxon>Betaproteobacteria</taxon>
        <taxon>Burkholderiales</taxon>
        <taxon>Oxalobacteraceae</taxon>
        <taxon>Telluria group</taxon>
        <taxon>Pseudoduganella</taxon>
    </lineage>
</organism>
<name>A0A7X2IRR7_9BURK</name>
<dbReference type="EMBL" id="WKJJ01000016">
    <property type="protein sequence ID" value="MRV74794.1"/>
    <property type="molecule type" value="Genomic_DNA"/>
</dbReference>
<reference evidence="3 4" key="1">
    <citation type="submission" date="2019-11" db="EMBL/GenBank/DDBJ databases">
        <title>Novel species isolated from a subtropical stream in China.</title>
        <authorList>
            <person name="Lu H."/>
        </authorList>
    </citation>
    <scope>NUCLEOTIDE SEQUENCE [LARGE SCALE GENOMIC DNA]</scope>
    <source>
        <strain evidence="3 4">FT92W</strain>
    </source>
</reference>
<keyword evidence="2" id="KW-0472">Membrane</keyword>
<dbReference type="SUPFAM" id="SSF160544">
    <property type="entry name" value="EscU C-terminal domain-like"/>
    <property type="match status" value="1"/>
</dbReference>
<keyword evidence="3" id="KW-0966">Cell projection</keyword>
<dbReference type="GO" id="GO:0009306">
    <property type="term" value="P:protein secretion"/>
    <property type="evidence" value="ECO:0007669"/>
    <property type="project" value="InterPro"/>
</dbReference>
<feature type="transmembrane region" description="Helical" evidence="2">
    <location>
        <begin position="33"/>
        <end position="53"/>
    </location>
</feature>
<sequence>MADDSTGDKSEKASAQKLKKAREEGQVVRSRDLATALGILVTLKLFIFLMPSYMEDMRGLFHQAFGNYEAEGSMLNSLSIIFSSATWLLIKMILPLFVVPMAIILGSMVPGGWVFSSKHWEPKLERFSPVSNLGRLFSGKHAFEFALSLAKATVLVWVLVHIATSTMKDYTRLQALPFNDALMTGGALMLDGLMALISVFVIFAIVDVPAQAFFYAKNQRMSKQDLKEEFKSSEGRPEVRQRIRQLQRALAQRAARKTVPQADVVITNPEHYAVALRYDETRAEAPYVLAKGVDEMALFIRQIAMEHNIEVMPLPPLARAIYNTSQVNQQIPVQLYAAVSQVLNYVLALKSFRSGQRGNEPLFPSDIPVPEAMSEARP</sequence>
<dbReference type="Gene3D" id="6.10.250.2080">
    <property type="match status" value="1"/>
</dbReference>
<evidence type="ECO:0000256" key="1">
    <source>
        <dbReference type="ARBA" id="ARBA00010690"/>
    </source>
</evidence>
<keyword evidence="2" id="KW-1133">Transmembrane helix</keyword>
<dbReference type="PRINTS" id="PR00950">
    <property type="entry name" value="TYPE3IMSPROT"/>
</dbReference>
<dbReference type="AlphaFoldDB" id="A0A7X2IRR7"/>
<keyword evidence="3" id="KW-0969">Cilium</keyword>
<gene>
    <name evidence="3" type="primary">flhB</name>
    <name evidence="3" type="ORF">GJ700_24080</name>
</gene>
<evidence type="ECO:0000313" key="4">
    <source>
        <dbReference type="Proteomes" id="UP000446768"/>
    </source>
</evidence>
<accession>A0A7X2IRR7</accession>
<proteinExistence type="inferred from homology"/>